<dbReference type="InterPro" id="IPR011009">
    <property type="entry name" value="Kinase-like_dom_sf"/>
</dbReference>
<dbReference type="Proteomes" id="UP000467840">
    <property type="component" value="Chromosome 7"/>
</dbReference>
<evidence type="ECO:0000256" key="1">
    <source>
        <dbReference type="ARBA" id="ARBA00004167"/>
    </source>
</evidence>
<evidence type="ECO:0000259" key="12">
    <source>
        <dbReference type="Pfam" id="PF13947"/>
    </source>
</evidence>
<dbReference type="PANTHER" id="PTHR46008:SF20">
    <property type="entry name" value="PROTEIN KINASE DOMAIN-CONTAINING PROTEIN"/>
    <property type="match status" value="1"/>
</dbReference>
<evidence type="ECO:0000256" key="3">
    <source>
        <dbReference type="ARBA" id="ARBA00022729"/>
    </source>
</evidence>
<dbReference type="GO" id="GO:0016020">
    <property type="term" value="C:membrane"/>
    <property type="evidence" value="ECO:0007669"/>
    <property type="project" value="UniProtKB-SubCell"/>
</dbReference>
<evidence type="ECO:0000256" key="5">
    <source>
        <dbReference type="ARBA" id="ARBA00022840"/>
    </source>
</evidence>
<comment type="subcellular location">
    <subcellularLocation>
        <location evidence="1">Membrane</location>
        <topology evidence="1">Single-pass membrane protein</topology>
    </subcellularLocation>
</comment>
<dbReference type="Gene3D" id="3.30.200.20">
    <property type="entry name" value="Phosphorylase Kinase, domain 1"/>
    <property type="match status" value="1"/>
</dbReference>
<evidence type="ECO:0000313" key="15">
    <source>
        <dbReference type="Proteomes" id="UP000467840"/>
    </source>
</evidence>
<dbReference type="GO" id="GO:0030247">
    <property type="term" value="F:polysaccharide binding"/>
    <property type="evidence" value="ECO:0007669"/>
    <property type="project" value="InterPro"/>
</dbReference>
<evidence type="ECO:0000259" key="13">
    <source>
        <dbReference type="Pfam" id="PF14380"/>
    </source>
</evidence>
<keyword evidence="10" id="KW-0472">Membrane</keyword>
<feature type="binding site" evidence="9">
    <location>
        <position position="520"/>
    </location>
    <ligand>
        <name>ATP</name>
        <dbReference type="ChEBI" id="CHEBI:30616"/>
    </ligand>
</feature>
<dbReference type="Pfam" id="PF13947">
    <property type="entry name" value="GUB_WAK_bind"/>
    <property type="match status" value="1"/>
</dbReference>
<comment type="catalytic activity">
    <reaction evidence="7">
        <text>L-threonyl-[protein] + ATP = O-phospho-L-threonyl-[protein] + ADP + H(+)</text>
        <dbReference type="Rhea" id="RHEA:46608"/>
        <dbReference type="Rhea" id="RHEA-COMP:11060"/>
        <dbReference type="Rhea" id="RHEA-COMP:11605"/>
        <dbReference type="ChEBI" id="CHEBI:15378"/>
        <dbReference type="ChEBI" id="CHEBI:30013"/>
        <dbReference type="ChEBI" id="CHEBI:30616"/>
        <dbReference type="ChEBI" id="CHEBI:61977"/>
        <dbReference type="ChEBI" id="CHEBI:456216"/>
        <dbReference type="EC" id="2.7.11.1"/>
    </reaction>
</comment>
<feature type="domain" description="Wall-associated receptor kinase galacturonan-binding" evidence="12">
    <location>
        <begin position="206"/>
        <end position="270"/>
    </location>
</feature>
<evidence type="ECO:0000256" key="4">
    <source>
        <dbReference type="ARBA" id="ARBA00022741"/>
    </source>
</evidence>
<dbReference type="GO" id="GO:0005524">
    <property type="term" value="F:ATP binding"/>
    <property type="evidence" value="ECO:0007669"/>
    <property type="project" value="UniProtKB-UniRule"/>
</dbReference>
<dbReference type="Pfam" id="PF14380">
    <property type="entry name" value="WAK_assoc"/>
    <property type="match status" value="1"/>
</dbReference>
<keyword evidence="5 9" id="KW-0067">ATP-binding</keyword>
<organism evidence="14 15">
    <name type="scientific">Hevea brasiliensis</name>
    <name type="common">Para rubber tree</name>
    <name type="synonym">Siphonia brasiliensis</name>
    <dbReference type="NCBI Taxonomy" id="3981"/>
    <lineage>
        <taxon>Eukaryota</taxon>
        <taxon>Viridiplantae</taxon>
        <taxon>Streptophyta</taxon>
        <taxon>Embryophyta</taxon>
        <taxon>Tracheophyta</taxon>
        <taxon>Spermatophyta</taxon>
        <taxon>Magnoliopsida</taxon>
        <taxon>eudicotyledons</taxon>
        <taxon>Gunneridae</taxon>
        <taxon>Pentapetalae</taxon>
        <taxon>rosids</taxon>
        <taxon>fabids</taxon>
        <taxon>Malpighiales</taxon>
        <taxon>Euphorbiaceae</taxon>
        <taxon>Crotonoideae</taxon>
        <taxon>Micrandreae</taxon>
        <taxon>Hevea</taxon>
    </lineage>
</organism>
<sequence>MSIALMKFVGILNLVFHVLVMPILKLPKDTYYVKNINYTNSTIALVDIDVTGQTCPRARHNLTLENLPLGYTNLDLNLSFYFNCTSSPFSYSVSAIGCLEFSTKQSYVSMTENQINDVDWIGKCEEKVVATVMRTEITTNGLISEFGGAMNNGFMLDWRTVKGCGGCEDSGGFCGYNKTAAEFKCFCRDGTVHSNRCKGDQDFSECLKPFRCGLLSNLSYPFWDDSRSEICGFQGLKLRCQEGKRPVISINNEEFFVKSVDQPQHVMTIALWETVCPLDNVSQFPDTSLNETPFSYVPEFEDITLFYNCTNQITMIPDAYRVSCGENGPRNAFYATDDAPFRGQDLPDCNTSVKAPVPSRELIRGLENFTRVLIEGFNVTYKFNNSCGTDPSPTLFECLCREKPDRAGCPKDNNPNVPAKVGIGVGAFLGGVIACVIVFIYLRRRRKPYAPSSFVSKSTTSDFSKSDIEKGEHYFAVHLFSYSELEEATNNFDSAKELGDGGFGTVYYGKLRDGRAVAVKRLHRHEINLSNMAINKIQSDALDELVDHNLGFESNNAARGMITAVAELAFQCLQSAKELRPSMEQVLETLKEIQNKDYDIGKKTQETDILSDDVGLLKSGQLPRSPDTVMMKWLSNSTTPNISG</sequence>
<keyword evidence="10" id="KW-1133">Transmembrane helix</keyword>
<dbReference type="InterPro" id="IPR017441">
    <property type="entry name" value="Protein_kinase_ATP_BS"/>
</dbReference>
<dbReference type="PROSITE" id="PS00107">
    <property type="entry name" value="PROTEIN_KINASE_ATP"/>
    <property type="match status" value="1"/>
</dbReference>
<keyword evidence="15" id="KW-1185">Reference proteome</keyword>
<keyword evidence="4 9" id="KW-0547">Nucleotide-binding</keyword>
<dbReference type="EMBL" id="JAAGAX010000013">
    <property type="protein sequence ID" value="KAF2295581.1"/>
    <property type="molecule type" value="Genomic_DNA"/>
</dbReference>
<dbReference type="PANTHER" id="PTHR46008">
    <property type="entry name" value="LEAF RUST 10 DISEASE-RESISTANCE LOCUS RECEPTOR-LIKE PROTEIN KINASE-LIKE 1.4"/>
    <property type="match status" value="1"/>
</dbReference>
<evidence type="ECO:0000256" key="2">
    <source>
        <dbReference type="ARBA" id="ARBA00012513"/>
    </source>
</evidence>
<dbReference type="GO" id="GO:0004674">
    <property type="term" value="F:protein serine/threonine kinase activity"/>
    <property type="evidence" value="ECO:0007669"/>
    <property type="project" value="UniProtKB-EC"/>
</dbReference>
<evidence type="ECO:0000256" key="7">
    <source>
        <dbReference type="ARBA" id="ARBA00047899"/>
    </source>
</evidence>
<comment type="catalytic activity">
    <reaction evidence="8">
        <text>L-seryl-[protein] + ATP = O-phospho-L-seryl-[protein] + ADP + H(+)</text>
        <dbReference type="Rhea" id="RHEA:17989"/>
        <dbReference type="Rhea" id="RHEA-COMP:9863"/>
        <dbReference type="Rhea" id="RHEA-COMP:11604"/>
        <dbReference type="ChEBI" id="CHEBI:15378"/>
        <dbReference type="ChEBI" id="CHEBI:29999"/>
        <dbReference type="ChEBI" id="CHEBI:30616"/>
        <dbReference type="ChEBI" id="CHEBI:83421"/>
        <dbReference type="ChEBI" id="CHEBI:456216"/>
        <dbReference type="EC" id="2.7.11.1"/>
    </reaction>
</comment>
<evidence type="ECO:0000313" key="14">
    <source>
        <dbReference type="EMBL" id="KAF2295581.1"/>
    </source>
</evidence>
<dbReference type="InterPro" id="IPR025287">
    <property type="entry name" value="WAK_GUB"/>
</dbReference>
<dbReference type="EC" id="2.7.11.1" evidence="2"/>
<evidence type="ECO:0000256" key="8">
    <source>
        <dbReference type="ARBA" id="ARBA00048679"/>
    </source>
</evidence>
<reference evidence="14 15" key="1">
    <citation type="journal article" date="2020" name="Mol. Plant">
        <title>The Chromosome-Based Rubber Tree Genome Provides New Insights into Spurge Genome Evolution and Rubber Biosynthesis.</title>
        <authorList>
            <person name="Liu J."/>
            <person name="Shi C."/>
            <person name="Shi C.C."/>
            <person name="Li W."/>
            <person name="Zhang Q.J."/>
            <person name="Zhang Y."/>
            <person name="Li K."/>
            <person name="Lu H.F."/>
            <person name="Shi C."/>
            <person name="Zhu S.T."/>
            <person name="Xiao Z.Y."/>
            <person name="Nan H."/>
            <person name="Yue Y."/>
            <person name="Zhu X.G."/>
            <person name="Wu Y."/>
            <person name="Hong X.N."/>
            <person name="Fan G.Y."/>
            <person name="Tong Y."/>
            <person name="Zhang D."/>
            <person name="Mao C.L."/>
            <person name="Liu Y.L."/>
            <person name="Hao S.J."/>
            <person name="Liu W.Q."/>
            <person name="Lv M.Q."/>
            <person name="Zhang H.B."/>
            <person name="Liu Y."/>
            <person name="Hu-Tang G.R."/>
            <person name="Wang J.P."/>
            <person name="Wang J.H."/>
            <person name="Sun Y.H."/>
            <person name="Ni S.B."/>
            <person name="Chen W.B."/>
            <person name="Zhang X.C."/>
            <person name="Jiao Y.N."/>
            <person name="Eichler E.E."/>
            <person name="Li G.H."/>
            <person name="Liu X."/>
            <person name="Gao L.Z."/>
        </authorList>
    </citation>
    <scope>NUCLEOTIDE SEQUENCE [LARGE SCALE GENOMIC DNA]</scope>
    <source>
        <strain evidence="15">cv. GT1</strain>
        <tissue evidence="14">Leaf</tissue>
    </source>
</reference>
<dbReference type="InterPro" id="IPR032872">
    <property type="entry name" value="WAK_assoc_C"/>
</dbReference>
<proteinExistence type="predicted"/>
<gene>
    <name evidence="14" type="ORF">GH714_033232</name>
</gene>
<comment type="caution">
    <text evidence="14">The sequence shown here is derived from an EMBL/GenBank/DDBJ whole genome shotgun (WGS) entry which is preliminary data.</text>
</comment>
<evidence type="ECO:0000256" key="6">
    <source>
        <dbReference type="ARBA" id="ARBA00023180"/>
    </source>
</evidence>
<evidence type="ECO:0000256" key="10">
    <source>
        <dbReference type="SAM" id="Phobius"/>
    </source>
</evidence>
<evidence type="ECO:0000256" key="11">
    <source>
        <dbReference type="SAM" id="SignalP"/>
    </source>
</evidence>
<protein>
    <recommendedName>
        <fullName evidence="2">non-specific serine/threonine protein kinase</fullName>
        <ecNumber evidence="2">2.7.11.1</ecNumber>
    </recommendedName>
</protein>
<feature type="domain" description="Wall-associated receptor kinase C-terminal" evidence="13">
    <location>
        <begin position="98"/>
        <end position="190"/>
    </location>
</feature>
<feature type="signal peptide" evidence="11">
    <location>
        <begin position="1"/>
        <end position="20"/>
    </location>
</feature>
<accession>A0A6A6L2N5</accession>
<feature type="chain" id="PRO_5025456267" description="non-specific serine/threonine protein kinase" evidence="11">
    <location>
        <begin position="21"/>
        <end position="644"/>
    </location>
</feature>
<keyword evidence="3 11" id="KW-0732">Signal</keyword>
<evidence type="ECO:0000256" key="9">
    <source>
        <dbReference type="PROSITE-ProRule" id="PRU10141"/>
    </source>
</evidence>
<dbReference type="AlphaFoldDB" id="A0A6A6L2N5"/>
<keyword evidence="10" id="KW-0812">Transmembrane</keyword>
<dbReference type="SUPFAM" id="SSF56112">
    <property type="entry name" value="Protein kinase-like (PK-like)"/>
    <property type="match status" value="1"/>
</dbReference>
<keyword evidence="6" id="KW-0325">Glycoprotein</keyword>
<name>A0A6A6L2N5_HEVBR</name>
<feature type="transmembrane region" description="Helical" evidence="10">
    <location>
        <begin position="421"/>
        <end position="442"/>
    </location>
</feature>